<sequence length="51" mass="5912">MIILQWSKIKLFGSSLDLLFSLFQVTPVLEEMKLPSKSQYPYSDNVQSTFL</sequence>
<dbReference type="EMBL" id="CAJJDM010000064">
    <property type="protein sequence ID" value="CAD8080293.1"/>
    <property type="molecule type" value="Genomic_DNA"/>
</dbReference>
<dbReference type="Proteomes" id="UP000688137">
    <property type="component" value="Unassembled WGS sequence"/>
</dbReference>
<comment type="caution">
    <text evidence="2">The sequence shown here is derived from an EMBL/GenBank/DDBJ whole genome shotgun (WGS) entry which is preliminary data.</text>
</comment>
<protein>
    <submittedName>
        <fullName evidence="2">Uncharacterized protein</fullName>
    </submittedName>
</protein>
<keyword evidence="3" id="KW-1185">Reference proteome</keyword>
<organism evidence="2 3">
    <name type="scientific">Paramecium primaurelia</name>
    <dbReference type="NCBI Taxonomy" id="5886"/>
    <lineage>
        <taxon>Eukaryota</taxon>
        <taxon>Sar</taxon>
        <taxon>Alveolata</taxon>
        <taxon>Ciliophora</taxon>
        <taxon>Intramacronucleata</taxon>
        <taxon>Oligohymenophorea</taxon>
        <taxon>Peniculida</taxon>
        <taxon>Parameciidae</taxon>
        <taxon>Paramecium</taxon>
    </lineage>
</organism>
<feature type="signal peptide" evidence="1">
    <location>
        <begin position="1"/>
        <end position="21"/>
    </location>
</feature>
<keyword evidence="1" id="KW-0732">Signal</keyword>
<evidence type="ECO:0000313" key="2">
    <source>
        <dbReference type="EMBL" id="CAD8080293.1"/>
    </source>
</evidence>
<feature type="chain" id="PRO_5035866559" evidence="1">
    <location>
        <begin position="22"/>
        <end position="51"/>
    </location>
</feature>
<accession>A0A8S1MTC0</accession>
<dbReference type="AlphaFoldDB" id="A0A8S1MTC0"/>
<name>A0A8S1MTC0_PARPR</name>
<gene>
    <name evidence="2" type="ORF">PPRIM_AZ9-3.1.T0630189</name>
</gene>
<reference evidence="2" key="1">
    <citation type="submission" date="2021-01" db="EMBL/GenBank/DDBJ databases">
        <authorList>
            <consortium name="Genoscope - CEA"/>
            <person name="William W."/>
        </authorList>
    </citation>
    <scope>NUCLEOTIDE SEQUENCE</scope>
</reference>
<evidence type="ECO:0000256" key="1">
    <source>
        <dbReference type="SAM" id="SignalP"/>
    </source>
</evidence>
<evidence type="ECO:0000313" key="3">
    <source>
        <dbReference type="Proteomes" id="UP000688137"/>
    </source>
</evidence>
<proteinExistence type="predicted"/>